<keyword evidence="1" id="KW-0812">Transmembrane</keyword>
<dbReference type="EMBL" id="JASJOS010000009">
    <property type="protein sequence ID" value="MDJ1482876.1"/>
    <property type="molecule type" value="Genomic_DNA"/>
</dbReference>
<evidence type="ECO:0000313" key="2">
    <source>
        <dbReference type="EMBL" id="MDJ1482876.1"/>
    </source>
</evidence>
<evidence type="ECO:0000256" key="1">
    <source>
        <dbReference type="SAM" id="Phobius"/>
    </source>
</evidence>
<keyword evidence="1" id="KW-0472">Membrane</keyword>
<feature type="transmembrane region" description="Helical" evidence="1">
    <location>
        <begin position="75"/>
        <end position="99"/>
    </location>
</feature>
<reference evidence="2" key="1">
    <citation type="submission" date="2023-05" db="EMBL/GenBank/DDBJ databases">
        <authorList>
            <person name="Zhang X."/>
        </authorList>
    </citation>
    <scope>NUCLEOTIDE SEQUENCE</scope>
    <source>
        <strain evidence="2">YF14B1</strain>
    </source>
</reference>
<dbReference type="InterPro" id="IPR043739">
    <property type="entry name" value="DUF5684"/>
</dbReference>
<keyword evidence="1" id="KW-1133">Transmembrane helix</keyword>
<protein>
    <submittedName>
        <fullName evidence="2">DUF5684 domain-containing protein</fullName>
    </submittedName>
</protein>
<dbReference type="Pfam" id="PF18936">
    <property type="entry name" value="DUF5684"/>
    <property type="match status" value="1"/>
</dbReference>
<sequence>MKYYLKIASVSSLVYALFSIIGNIVLMFLYKPEEQNWMDALMVVALPTNGISFLLLLFTHLYYFRNTTHISLKDILIISILVIFLSYVVEYLINVAFYVGYFESLPKIRHDTQGILGLIDSFVHNEPYMPSFAAFRYMTGLITEPLSALFLRWDLVGFIGGLTGNRLFYTLILIYGESLFFLFRKYNKEPWLAIVPFLNNWILVEITKKPKWWNLVLWIPFVRHIFLYFINAELAKDVQRDSLYAMGMTLMPPLFYGDVYLNEQKG</sequence>
<evidence type="ECO:0000313" key="3">
    <source>
        <dbReference type="Proteomes" id="UP001241110"/>
    </source>
</evidence>
<comment type="caution">
    <text evidence="2">The sequence shown here is derived from an EMBL/GenBank/DDBJ whole genome shotgun (WGS) entry which is preliminary data.</text>
</comment>
<feature type="transmembrane region" description="Helical" evidence="1">
    <location>
        <begin position="42"/>
        <end position="63"/>
    </location>
</feature>
<dbReference type="AlphaFoldDB" id="A0AAE3QTC5"/>
<feature type="transmembrane region" description="Helical" evidence="1">
    <location>
        <begin position="167"/>
        <end position="183"/>
    </location>
</feature>
<gene>
    <name evidence="2" type="ORF">QNI16_20410</name>
</gene>
<organism evidence="2 3">
    <name type="scientific">Xanthocytophaga flava</name>
    <dbReference type="NCBI Taxonomy" id="3048013"/>
    <lineage>
        <taxon>Bacteria</taxon>
        <taxon>Pseudomonadati</taxon>
        <taxon>Bacteroidota</taxon>
        <taxon>Cytophagia</taxon>
        <taxon>Cytophagales</taxon>
        <taxon>Rhodocytophagaceae</taxon>
        <taxon>Xanthocytophaga</taxon>
    </lineage>
</organism>
<proteinExistence type="predicted"/>
<feature type="transmembrane region" description="Helical" evidence="1">
    <location>
        <begin position="12"/>
        <end position="30"/>
    </location>
</feature>
<dbReference type="RefSeq" id="WP_313982270.1">
    <property type="nucleotide sequence ID" value="NZ_JASJOS010000009.1"/>
</dbReference>
<dbReference type="Proteomes" id="UP001241110">
    <property type="component" value="Unassembled WGS sequence"/>
</dbReference>
<accession>A0AAE3QTC5</accession>
<name>A0AAE3QTC5_9BACT</name>